<reference evidence="1" key="1">
    <citation type="submission" date="2014-11" db="EMBL/GenBank/DDBJ databases">
        <authorList>
            <person name="Amaro Gonzalez C."/>
        </authorList>
    </citation>
    <scope>NUCLEOTIDE SEQUENCE</scope>
</reference>
<proteinExistence type="predicted"/>
<dbReference type="AlphaFoldDB" id="A0A0E9TKK2"/>
<name>A0A0E9TKK2_ANGAN</name>
<reference evidence="1" key="2">
    <citation type="journal article" date="2015" name="Fish Shellfish Immunol.">
        <title>Early steps in the European eel (Anguilla anguilla)-Vibrio vulnificus interaction in the gills: Role of the RtxA13 toxin.</title>
        <authorList>
            <person name="Callol A."/>
            <person name="Pajuelo D."/>
            <person name="Ebbesson L."/>
            <person name="Teles M."/>
            <person name="MacKenzie S."/>
            <person name="Amaro C."/>
        </authorList>
    </citation>
    <scope>NUCLEOTIDE SEQUENCE</scope>
</reference>
<organism evidence="1">
    <name type="scientific">Anguilla anguilla</name>
    <name type="common">European freshwater eel</name>
    <name type="synonym">Muraena anguilla</name>
    <dbReference type="NCBI Taxonomy" id="7936"/>
    <lineage>
        <taxon>Eukaryota</taxon>
        <taxon>Metazoa</taxon>
        <taxon>Chordata</taxon>
        <taxon>Craniata</taxon>
        <taxon>Vertebrata</taxon>
        <taxon>Euteleostomi</taxon>
        <taxon>Actinopterygii</taxon>
        <taxon>Neopterygii</taxon>
        <taxon>Teleostei</taxon>
        <taxon>Anguilliformes</taxon>
        <taxon>Anguillidae</taxon>
        <taxon>Anguilla</taxon>
    </lineage>
</organism>
<sequence length="57" mass="6921">MQWNYGTHNVRQLFVFCKSGFFSTKRIKQAFARKTMKMPMYRLYSTHRVQHYQAACP</sequence>
<accession>A0A0E9TKK2</accession>
<dbReference type="EMBL" id="GBXM01054580">
    <property type="protein sequence ID" value="JAH53997.1"/>
    <property type="molecule type" value="Transcribed_RNA"/>
</dbReference>
<protein>
    <submittedName>
        <fullName evidence="1">Uncharacterized protein</fullName>
    </submittedName>
</protein>
<evidence type="ECO:0000313" key="1">
    <source>
        <dbReference type="EMBL" id="JAH53997.1"/>
    </source>
</evidence>